<feature type="compositionally biased region" description="Basic and acidic residues" evidence="5">
    <location>
        <begin position="1"/>
        <end position="10"/>
    </location>
</feature>
<dbReference type="PROSITE" id="PS50112">
    <property type="entry name" value="PAS"/>
    <property type="match status" value="1"/>
</dbReference>
<dbReference type="InterPro" id="IPR013655">
    <property type="entry name" value="PAS_fold_3"/>
</dbReference>
<dbReference type="NCBIfam" id="TIGR00229">
    <property type="entry name" value="sensory_box"/>
    <property type="match status" value="1"/>
</dbReference>
<evidence type="ECO:0000259" key="6">
    <source>
        <dbReference type="PROSITE" id="PS50109"/>
    </source>
</evidence>
<evidence type="ECO:0000256" key="3">
    <source>
        <dbReference type="ARBA" id="ARBA00022553"/>
    </source>
</evidence>
<dbReference type="PROSITE" id="PS50110">
    <property type="entry name" value="RESPONSE_REGULATORY"/>
    <property type="match status" value="1"/>
</dbReference>
<feature type="domain" description="PAS" evidence="8">
    <location>
        <begin position="195"/>
        <end position="248"/>
    </location>
</feature>
<dbReference type="Pfam" id="PF02518">
    <property type="entry name" value="HATPase_c"/>
    <property type="match status" value="1"/>
</dbReference>
<dbReference type="PANTHER" id="PTHR43065">
    <property type="entry name" value="SENSOR HISTIDINE KINASE"/>
    <property type="match status" value="1"/>
</dbReference>
<dbReference type="InterPro" id="IPR036097">
    <property type="entry name" value="HisK_dim/P_sf"/>
</dbReference>
<evidence type="ECO:0000256" key="1">
    <source>
        <dbReference type="ARBA" id="ARBA00000085"/>
    </source>
</evidence>
<gene>
    <name evidence="10" type="ORF">DI556_07225</name>
</gene>
<dbReference type="CDD" id="cd00130">
    <property type="entry name" value="PAS"/>
    <property type="match status" value="1"/>
</dbReference>
<dbReference type="InterPro" id="IPR005467">
    <property type="entry name" value="His_kinase_dom"/>
</dbReference>
<organism evidence="10 11">
    <name type="scientific">Rhodovulum sulfidophilum</name>
    <name type="common">Rhodobacter sulfidophilus</name>
    <dbReference type="NCBI Taxonomy" id="35806"/>
    <lineage>
        <taxon>Bacteria</taxon>
        <taxon>Pseudomonadati</taxon>
        <taxon>Pseudomonadota</taxon>
        <taxon>Alphaproteobacteria</taxon>
        <taxon>Rhodobacterales</taxon>
        <taxon>Paracoccaceae</taxon>
        <taxon>Rhodovulum</taxon>
    </lineage>
</organism>
<feature type="domain" description="PAC" evidence="9">
    <location>
        <begin position="250"/>
        <end position="300"/>
    </location>
</feature>
<evidence type="ECO:0000259" key="7">
    <source>
        <dbReference type="PROSITE" id="PS50110"/>
    </source>
</evidence>
<dbReference type="SMART" id="SM00448">
    <property type="entry name" value="REC"/>
    <property type="match status" value="1"/>
</dbReference>
<dbReference type="InterPro" id="IPR000700">
    <property type="entry name" value="PAS-assoc_C"/>
</dbReference>
<dbReference type="EMBL" id="QFPW01000004">
    <property type="protein sequence ID" value="PZQ50342.1"/>
    <property type="molecule type" value="Genomic_DNA"/>
</dbReference>
<dbReference type="InterPro" id="IPR003594">
    <property type="entry name" value="HATPase_dom"/>
</dbReference>
<reference evidence="10 11" key="1">
    <citation type="submission" date="2017-08" db="EMBL/GenBank/DDBJ databases">
        <title>Infants hospitalized years apart are colonized by the same room-sourced microbial strains.</title>
        <authorList>
            <person name="Brooks B."/>
            <person name="Olm M.R."/>
            <person name="Firek B.A."/>
            <person name="Baker R."/>
            <person name="Thomas B.C."/>
            <person name="Morowitz M.J."/>
            <person name="Banfield J.F."/>
        </authorList>
    </citation>
    <scope>NUCLEOTIDE SEQUENCE [LARGE SCALE GENOMIC DNA]</scope>
    <source>
        <strain evidence="10">S2_005_002_R2_34</strain>
    </source>
</reference>
<dbReference type="AlphaFoldDB" id="A0A2W5NA25"/>
<protein>
    <recommendedName>
        <fullName evidence="2">histidine kinase</fullName>
        <ecNumber evidence="2">2.7.13.3</ecNumber>
    </recommendedName>
</protein>
<proteinExistence type="predicted"/>
<dbReference type="SUPFAM" id="SSF52172">
    <property type="entry name" value="CheY-like"/>
    <property type="match status" value="1"/>
</dbReference>
<dbReference type="SMART" id="SM00388">
    <property type="entry name" value="HisKA"/>
    <property type="match status" value="1"/>
</dbReference>
<dbReference type="PROSITE" id="PS50113">
    <property type="entry name" value="PAC"/>
    <property type="match status" value="1"/>
</dbReference>
<sequence length="706" mass="76762">MAEGCHEASRRAPPRGDAGLSYQRDDRALPRSVIDPHALILTSSPRENEVARALLAEIGIAAKLPADVATFARMLADNVLFAVIAEEALRDVDLDAFARWTHEQPSWSDLNFLLLTRHGGGLERNPLAERLSEALGNVTFIERPFHPTTFASVARTALKARNRQYEGRSAMEKLAETGERLATALIAGRLSAWELDLDTMDLTVTDDLRAVYGYAPEQHFDYEVLLACIHPEDRGRVVEAMLRVADGADVAVEYRTSWPNGEPHWAETRARLVRTRGRRKLVGVCSNVTERKVAESALRSANETLEAHVAARTAELEAAHRMALDQITQREAAERRLRQSQKMEMIGQLTGGVAHDFNNLLMAVLGNLDVLRRHVGEDPKARRLIDGAIQGAQRGASLTQRLLAFARRQDLSIAATDLCELVRGMVSLIERTIGRTIELRVELPEAPAWAEVDANQVELALLNLVVNARDAMPDGGVLTVSMDVGPGPEGVEGRFTRLAVADSGTGMDKATLDRATEPFFTTKGVGKGTGLGLSMILGLTRQLGGELRLSSAEGAGTLVELFFPVAEAAARAPAPEVAAPPAPAEPRRLRILVVDDDALIAMSSVDMLEDLGHEVLEANSGEAALRLLRDDAGVDLMITDFSMPRMNGAQLAQAARALRPELPIILATGYAELPPGAEIDLPRLGKPYDQRQLETQIDALRLGARP</sequence>
<feature type="domain" description="Response regulatory" evidence="7">
    <location>
        <begin position="590"/>
        <end position="701"/>
    </location>
</feature>
<feature type="domain" description="Histidine kinase" evidence="6">
    <location>
        <begin position="352"/>
        <end position="567"/>
    </location>
</feature>
<accession>A0A2W5NA25</accession>
<dbReference type="Gene3D" id="1.10.287.130">
    <property type="match status" value="1"/>
</dbReference>
<name>A0A2W5NA25_RHOSU</name>
<comment type="catalytic activity">
    <reaction evidence="1">
        <text>ATP + protein L-histidine = ADP + protein N-phospho-L-histidine.</text>
        <dbReference type="EC" id="2.7.13.3"/>
    </reaction>
</comment>
<feature type="region of interest" description="Disordered" evidence="5">
    <location>
        <begin position="1"/>
        <end position="22"/>
    </location>
</feature>
<dbReference type="Pfam" id="PF00512">
    <property type="entry name" value="HisKA"/>
    <property type="match status" value="1"/>
</dbReference>
<dbReference type="GO" id="GO:0000155">
    <property type="term" value="F:phosphorelay sensor kinase activity"/>
    <property type="evidence" value="ECO:0007669"/>
    <property type="project" value="InterPro"/>
</dbReference>
<dbReference type="Gene3D" id="3.40.50.2300">
    <property type="match status" value="1"/>
</dbReference>
<dbReference type="Pfam" id="PF08447">
    <property type="entry name" value="PAS_3"/>
    <property type="match status" value="1"/>
</dbReference>
<evidence type="ECO:0000256" key="5">
    <source>
        <dbReference type="SAM" id="MobiDB-lite"/>
    </source>
</evidence>
<keyword evidence="10" id="KW-0808">Transferase</keyword>
<dbReference type="Gene3D" id="3.30.565.10">
    <property type="entry name" value="Histidine kinase-like ATPase, C-terminal domain"/>
    <property type="match status" value="1"/>
</dbReference>
<dbReference type="Proteomes" id="UP000249185">
    <property type="component" value="Unassembled WGS sequence"/>
</dbReference>
<dbReference type="InterPro" id="IPR004358">
    <property type="entry name" value="Sig_transdc_His_kin-like_C"/>
</dbReference>
<keyword evidence="10" id="KW-0418">Kinase</keyword>
<dbReference type="InterPro" id="IPR001789">
    <property type="entry name" value="Sig_transdc_resp-reg_receiver"/>
</dbReference>
<dbReference type="EC" id="2.7.13.3" evidence="2"/>
<dbReference type="InterPro" id="IPR036890">
    <property type="entry name" value="HATPase_C_sf"/>
</dbReference>
<dbReference type="InterPro" id="IPR000014">
    <property type="entry name" value="PAS"/>
</dbReference>
<dbReference type="SUPFAM" id="SSF47384">
    <property type="entry name" value="Homodimeric domain of signal transducing histidine kinase"/>
    <property type="match status" value="1"/>
</dbReference>
<dbReference type="SUPFAM" id="SSF55785">
    <property type="entry name" value="PYP-like sensor domain (PAS domain)"/>
    <property type="match status" value="1"/>
</dbReference>
<evidence type="ECO:0000256" key="2">
    <source>
        <dbReference type="ARBA" id="ARBA00012438"/>
    </source>
</evidence>
<evidence type="ECO:0000259" key="9">
    <source>
        <dbReference type="PROSITE" id="PS50113"/>
    </source>
</evidence>
<evidence type="ECO:0000313" key="11">
    <source>
        <dbReference type="Proteomes" id="UP000249185"/>
    </source>
</evidence>
<dbReference type="SMART" id="SM00387">
    <property type="entry name" value="HATPase_c"/>
    <property type="match status" value="1"/>
</dbReference>
<dbReference type="Gene3D" id="3.30.450.20">
    <property type="entry name" value="PAS domain"/>
    <property type="match status" value="1"/>
</dbReference>
<dbReference type="InterPro" id="IPR003661">
    <property type="entry name" value="HisK_dim/P_dom"/>
</dbReference>
<keyword evidence="3 4" id="KW-0597">Phosphoprotein</keyword>
<dbReference type="InterPro" id="IPR011006">
    <property type="entry name" value="CheY-like_superfamily"/>
</dbReference>
<evidence type="ECO:0000313" key="10">
    <source>
        <dbReference type="EMBL" id="PZQ50342.1"/>
    </source>
</evidence>
<dbReference type="Pfam" id="PF00072">
    <property type="entry name" value="Response_reg"/>
    <property type="match status" value="1"/>
</dbReference>
<evidence type="ECO:0000259" key="8">
    <source>
        <dbReference type="PROSITE" id="PS50112"/>
    </source>
</evidence>
<evidence type="ECO:0000256" key="4">
    <source>
        <dbReference type="PROSITE-ProRule" id="PRU00169"/>
    </source>
</evidence>
<dbReference type="PANTHER" id="PTHR43065:SF42">
    <property type="entry name" value="TWO-COMPONENT SENSOR PPRA"/>
    <property type="match status" value="1"/>
</dbReference>
<dbReference type="SUPFAM" id="SSF55874">
    <property type="entry name" value="ATPase domain of HSP90 chaperone/DNA topoisomerase II/histidine kinase"/>
    <property type="match status" value="1"/>
</dbReference>
<dbReference type="PROSITE" id="PS50109">
    <property type="entry name" value="HIS_KIN"/>
    <property type="match status" value="1"/>
</dbReference>
<dbReference type="PRINTS" id="PR00344">
    <property type="entry name" value="BCTRLSENSOR"/>
</dbReference>
<dbReference type="InterPro" id="IPR035965">
    <property type="entry name" value="PAS-like_dom_sf"/>
</dbReference>
<feature type="modified residue" description="4-aspartylphosphate" evidence="4">
    <location>
        <position position="640"/>
    </location>
</feature>
<comment type="caution">
    <text evidence="10">The sequence shown here is derived from an EMBL/GenBank/DDBJ whole genome shotgun (WGS) entry which is preliminary data.</text>
</comment>